<dbReference type="Gene3D" id="3.40.50.720">
    <property type="entry name" value="NAD(P)-binding Rossmann-like Domain"/>
    <property type="match status" value="1"/>
</dbReference>
<dbReference type="PANTHER" id="PTHR30388:SF6">
    <property type="entry name" value="XANTHINE DEHYDROGENASE SUBUNIT A-RELATED"/>
    <property type="match status" value="1"/>
</dbReference>
<name>A0ABY1Q2V9_9BURK</name>
<dbReference type="Pfam" id="PF13478">
    <property type="entry name" value="XdhC_C"/>
    <property type="match status" value="1"/>
</dbReference>
<dbReference type="EMBL" id="FXUL01000005">
    <property type="protein sequence ID" value="SMP57725.1"/>
    <property type="molecule type" value="Genomic_DNA"/>
</dbReference>
<dbReference type="Pfam" id="PF02625">
    <property type="entry name" value="XdhC_CoxI"/>
    <property type="match status" value="1"/>
</dbReference>
<dbReference type="InterPro" id="IPR052698">
    <property type="entry name" value="MoCofactor_Util/Proc"/>
</dbReference>
<feature type="domain" description="XdhC- CoxI" evidence="2">
    <location>
        <begin position="9"/>
        <end position="68"/>
    </location>
</feature>
<dbReference type="InterPro" id="IPR003777">
    <property type="entry name" value="XdhC_CoxI"/>
</dbReference>
<dbReference type="InterPro" id="IPR027051">
    <property type="entry name" value="XdhC_Rossmann_dom"/>
</dbReference>
<dbReference type="RefSeq" id="WP_283442012.1">
    <property type="nucleotide sequence ID" value="NZ_FXUL01000005.1"/>
</dbReference>
<sequence length="349" mass="37689">MHAWLNALLEQRSPAILVTVARAEGSVPREAGAKMLVTADRLADTIGGGHLEFVATAVAREMLAQPAQELLAQRRLQRLPLGPTLGQCCGGVAFLAFERVEADGHAHFAAIRDSLARNEDVLRQLPLDSAAPPSLAGGADATHDEHDEHDERDTRLWQDAHGARWLADACRPPAARLYLFGAGHVGAAIVHAMSALPCHITWIDEREDMFPASLPANVRVEATDTPEAVVAAAPDDASYLVMTHSHPLDQALSEAILRRERVGWFGLIGSATKRVQFERRLRQRGIPDSRLADMVCPIGIQHIAGKEPAVIAIAVAAQLLQVWQAMQASRQTGGQTNGATATHRKKQQA</sequence>
<evidence type="ECO:0000256" key="1">
    <source>
        <dbReference type="SAM" id="MobiDB-lite"/>
    </source>
</evidence>
<proteinExistence type="predicted"/>
<organism evidence="4 5">
    <name type="scientific">Noviherbaspirillum suwonense</name>
    <dbReference type="NCBI Taxonomy" id="1224511"/>
    <lineage>
        <taxon>Bacteria</taxon>
        <taxon>Pseudomonadati</taxon>
        <taxon>Pseudomonadota</taxon>
        <taxon>Betaproteobacteria</taxon>
        <taxon>Burkholderiales</taxon>
        <taxon>Oxalobacteraceae</taxon>
        <taxon>Noviherbaspirillum</taxon>
    </lineage>
</organism>
<gene>
    <name evidence="4" type="ORF">SAMN06295970_105148</name>
</gene>
<evidence type="ECO:0000259" key="2">
    <source>
        <dbReference type="Pfam" id="PF02625"/>
    </source>
</evidence>
<dbReference type="InterPro" id="IPR036291">
    <property type="entry name" value="NAD(P)-bd_dom_sf"/>
</dbReference>
<protein>
    <submittedName>
        <fullName evidence="4">Molybdenum cofactor sulfurylase</fullName>
    </submittedName>
</protein>
<dbReference type="SUPFAM" id="SSF51735">
    <property type="entry name" value="NAD(P)-binding Rossmann-fold domains"/>
    <property type="match status" value="1"/>
</dbReference>
<evidence type="ECO:0000313" key="5">
    <source>
        <dbReference type="Proteomes" id="UP001158049"/>
    </source>
</evidence>
<accession>A0ABY1Q2V9</accession>
<feature type="compositionally biased region" description="Basic and acidic residues" evidence="1">
    <location>
        <begin position="141"/>
        <end position="153"/>
    </location>
</feature>
<evidence type="ECO:0000313" key="4">
    <source>
        <dbReference type="EMBL" id="SMP57725.1"/>
    </source>
</evidence>
<keyword evidence="5" id="KW-1185">Reference proteome</keyword>
<dbReference type="Proteomes" id="UP001158049">
    <property type="component" value="Unassembled WGS sequence"/>
</dbReference>
<dbReference type="InterPro" id="IPR014308">
    <property type="entry name" value="Xanthine_DH_XdhC"/>
</dbReference>
<feature type="region of interest" description="Disordered" evidence="1">
    <location>
        <begin position="127"/>
        <end position="153"/>
    </location>
</feature>
<dbReference type="PANTHER" id="PTHR30388">
    <property type="entry name" value="ALDEHYDE OXIDOREDUCTASE MOLYBDENUM COFACTOR ASSEMBLY PROTEIN"/>
    <property type="match status" value="1"/>
</dbReference>
<feature type="domain" description="XdhC Rossmann" evidence="3">
    <location>
        <begin position="177"/>
        <end position="319"/>
    </location>
</feature>
<reference evidence="4 5" key="1">
    <citation type="submission" date="2017-05" db="EMBL/GenBank/DDBJ databases">
        <authorList>
            <person name="Varghese N."/>
            <person name="Submissions S."/>
        </authorList>
    </citation>
    <scope>NUCLEOTIDE SEQUENCE [LARGE SCALE GENOMIC DNA]</scope>
    <source>
        <strain evidence="4 5">DSM 26001</strain>
    </source>
</reference>
<evidence type="ECO:0000259" key="3">
    <source>
        <dbReference type="Pfam" id="PF13478"/>
    </source>
</evidence>
<comment type="caution">
    <text evidence="4">The sequence shown here is derived from an EMBL/GenBank/DDBJ whole genome shotgun (WGS) entry which is preliminary data.</text>
</comment>
<dbReference type="NCBIfam" id="TIGR02964">
    <property type="entry name" value="xanthine_xdhC"/>
    <property type="match status" value="1"/>
</dbReference>